<keyword evidence="6" id="KW-1185">Reference proteome</keyword>
<name>A0A1T5MFD0_9BACT</name>
<dbReference type="InterPro" id="IPR002139">
    <property type="entry name" value="Ribo/fructo_kinase"/>
</dbReference>
<accession>A0A1T5MFD0</accession>
<comment type="similarity">
    <text evidence="1">Belongs to the carbohydrate kinase PfkB family.</text>
</comment>
<dbReference type="Pfam" id="PF00294">
    <property type="entry name" value="PfkB"/>
    <property type="match status" value="1"/>
</dbReference>
<dbReference type="AlphaFoldDB" id="A0A1T5MFD0"/>
<feature type="domain" description="Carbohydrate kinase PfkB" evidence="4">
    <location>
        <begin position="152"/>
        <end position="281"/>
    </location>
</feature>
<dbReference type="PRINTS" id="PR00990">
    <property type="entry name" value="RIBOKINASE"/>
</dbReference>
<dbReference type="SUPFAM" id="SSF53613">
    <property type="entry name" value="Ribokinase-like"/>
    <property type="match status" value="1"/>
</dbReference>
<dbReference type="PANTHER" id="PTHR43085">
    <property type="entry name" value="HEXOKINASE FAMILY MEMBER"/>
    <property type="match status" value="1"/>
</dbReference>
<protein>
    <submittedName>
        <fullName evidence="5">Sugar or nucleoside kinase, ribokinase family</fullName>
    </submittedName>
</protein>
<evidence type="ECO:0000256" key="3">
    <source>
        <dbReference type="ARBA" id="ARBA00022777"/>
    </source>
</evidence>
<dbReference type="Gene3D" id="3.40.1190.20">
    <property type="match status" value="1"/>
</dbReference>
<dbReference type="InterPro" id="IPR029056">
    <property type="entry name" value="Ribokinase-like"/>
</dbReference>
<dbReference type="PANTHER" id="PTHR43085:SF57">
    <property type="entry name" value="CARBOHYDRATE KINASE PFKB DOMAIN-CONTAINING PROTEIN"/>
    <property type="match status" value="1"/>
</dbReference>
<dbReference type="InterPro" id="IPR050306">
    <property type="entry name" value="PfkB_Carbo_kinase"/>
</dbReference>
<sequence>MYMYDICCIGHITLDKVVTTKSIKHMAGGTSFYFSNAIKNMDVSYTLVTALAESEMRFVADLRAKGIDVNALPSTFTVHFENIYSENLDHRTQKVLQIADPFTAEQLADIQAKIFHLGPLLADDISVELIEDLAGRGVVSLDVQGYLRKVENENVVPIDWTSKKEALQYIDILKANEHEMEVLTGSSDVREGSRILADWGVKEVIITLGSKGSVLYHNGIFYDIPAYVPKAVTDATGCGDTYMAGYLYQRIQSNDLQAAGEFGAAMATLKIESSGPFTGTPEDVTSILKHSKKIMPVDI</sequence>
<dbReference type="InterPro" id="IPR011611">
    <property type="entry name" value="PfkB_dom"/>
</dbReference>
<gene>
    <name evidence="5" type="ORF">SAMN05660236_5295</name>
</gene>
<dbReference type="GO" id="GO:0016301">
    <property type="term" value="F:kinase activity"/>
    <property type="evidence" value="ECO:0007669"/>
    <property type="project" value="UniProtKB-KW"/>
</dbReference>
<reference evidence="5 6" key="1">
    <citation type="submission" date="2017-02" db="EMBL/GenBank/DDBJ databases">
        <authorList>
            <person name="Peterson S.W."/>
        </authorList>
    </citation>
    <scope>NUCLEOTIDE SEQUENCE [LARGE SCALE GENOMIC DNA]</scope>
    <source>
        <strain evidence="5 6">DSM 25262</strain>
    </source>
</reference>
<dbReference type="STRING" id="688867.SAMN05660236_5295"/>
<evidence type="ECO:0000256" key="1">
    <source>
        <dbReference type="ARBA" id="ARBA00010688"/>
    </source>
</evidence>
<dbReference type="Proteomes" id="UP000190961">
    <property type="component" value="Unassembled WGS sequence"/>
</dbReference>
<proteinExistence type="inferred from homology"/>
<dbReference type="EMBL" id="FUZU01000004">
    <property type="protein sequence ID" value="SKC86940.1"/>
    <property type="molecule type" value="Genomic_DNA"/>
</dbReference>
<evidence type="ECO:0000313" key="6">
    <source>
        <dbReference type="Proteomes" id="UP000190961"/>
    </source>
</evidence>
<keyword evidence="3 5" id="KW-0418">Kinase</keyword>
<dbReference type="OrthoDB" id="9779730at2"/>
<evidence type="ECO:0000259" key="4">
    <source>
        <dbReference type="Pfam" id="PF00294"/>
    </source>
</evidence>
<organism evidence="5 6">
    <name type="scientific">Ohtaekwangia koreensis</name>
    <dbReference type="NCBI Taxonomy" id="688867"/>
    <lineage>
        <taxon>Bacteria</taxon>
        <taxon>Pseudomonadati</taxon>
        <taxon>Bacteroidota</taxon>
        <taxon>Cytophagia</taxon>
        <taxon>Cytophagales</taxon>
        <taxon>Fulvivirgaceae</taxon>
        <taxon>Ohtaekwangia</taxon>
    </lineage>
</organism>
<evidence type="ECO:0000256" key="2">
    <source>
        <dbReference type="ARBA" id="ARBA00022679"/>
    </source>
</evidence>
<evidence type="ECO:0000313" key="5">
    <source>
        <dbReference type="EMBL" id="SKC86940.1"/>
    </source>
</evidence>
<keyword evidence="2" id="KW-0808">Transferase</keyword>